<name>A0A7C4QIK6_9PLAN</name>
<dbReference type="EMBL" id="DSVQ01000015">
    <property type="protein sequence ID" value="HGT39721.1"/>
    <property type="molecule type" value="Genomic_DNA"/>
</dbReference>
<sequence length="493" mass="53920">MPRLTARRLIERFRSRRADWKQYGLTAGISAALHALILGLCSLVILDQQRMEDILTTIATLVETENEPIVEQAPIQPEELLDERVDSNLTTTSADQLADLTAPANLDINDLDPSTAITDIEVPGLANLKISDETSGRSEAARAALVKKFGGNSASEAAVASGLKWLAEHQLPDGSWSFDHTHAPSCRGQCSQPGSMGECRTGATGLALLAFLGGGHTHQKGDYTAQVKKGLEALVKSGQLTPEGIDLRGELAGGNRHAAFYAQGIATIALCEVVALTRDPRYRPIAQGAVNFIVNAQDPKGGGWRYEPRQAGDTSVVGWQVMALKSGQNARLKVPGPVFKGAERFLDSVQADNGARYAYMDPKSPAPTTTAVGLLCRMYLGWDRKHKGLQDGIAYLDKTKPASNNMYYNYYATQVLHHWGGEEWTRWNEVMRNRLVATQRPRGDGHLAGSWDLADPHGGAGGRHYMTCLAVMTLEVYYRHLPIYQREQLKVEY</sequence>
<proteinExistence type="predicted"/>
<dbReference type="InterPro" id="IPR008930">
    <property type="entry name" value="Terpenoid_cyclase/PrenylTrfase"/>
</dbReference>
<feature type="transmembrane region" description="Helical" evidence="1">
    <location>
        <begin position="23"/>
        <end position="46"/>
    </location>
</feature>
<reference evidence="2" key="1">
    <citation type="journal article" date="2020" name="mSystems">
        <title>Genome- and Community-Level Interaction Insights into Carbon Utilization and Element Cycling Functions of Hydrothermarchaeota in Hydrothermal Sediment.</title>
        <authorList>
            <person name="Zhou Z."/>
            <person name="Liu Y."/>
            <person name="Xu W."/>
            <person name="Pan J."/>
            <person name="Luo Z.H."/>
            <person name="Li M."/>
        </authorList>
    </citation>
    <scope>NUCLEOTIDE SEQUENCE [LARGE SCALE GENOMIC DNA]</scope>
    <source>
        <strain evidence="2">SpSt-508</strain>
    </source>
</reference>
<keyword evidence="1" id="KW-0472">Membrane</keyword>
<protein>
    <recommendedName>
        <fullName evidence="3">Squalene cyclase C-terminal domain-containing protein</fullName>
    </recommendedName>
</protein>
<evidence type="ECO:0000256" key="1">
    <source>
        <dbReference type="SAM" id="Phobius"/>
    </source>
</evidence>
<evidence type="ECO:0000313" key="2">
    <source>
        <dbReference type="EMBL" id="HGT39721.1"/>
    </source>
</evidence>
<keyword evidence="1" id="KW-0812">Transmembrane</keyword>
<organism evidence="2">
    <name type="scientific">Schlesneria paludicola</name>
    <dbReference type="NCBI Taxonomy" id="360056"/>
    <lineage>
        <taxon>Bacteria</taxon>
        <taxon>Pseudomonadati</taxon>
        <taxon>Planctomycetota</taxon>
        <taxon>Planctomycetia</taxon>
        <taxon>Planctomycetales</taxon>
        <taxon>Planctomycetaceae</taxon>
        <taxon>Schlesneria</taxon>
    </lineage>
</organism>
<comment type="caution">
    <text evidence="2">The sequence shown here is derived from an EMBL/GenBank/DDBJ whole genome shotgun (WGS) entry which is preliminary data.</text>
</comment>
<dbReference type="AlphaFoldDB" id="A0A7C4QIK6"/>
<keyword evidence="1" id="KW-1133">Transmembrane helix</keyword>
<accession>A0A7C4QIK6</accession>
<gene>
    <name evidence="2" type="ORF">ENS64_10740</name>
</gene>
<dbReference type="SUPFAM" id="SSF48239">
    <property type="entry name" value="Terpenoid cyclases/Protein prenyltransferases"/>
    <property type="match status" value="1"/>
</dbReference>
<evidence type="ECO:0008006" key="3">
    <source>
        <dbReference type="Google" id="ProtNLM"/>
    </source>
</evidence>
<dbReference type="Gene3D" id="1.50.10.20">
    <property type="match status" value="2"/>
</dbReference>